<evidence type="ECO:0000313" key="3">
    <source>
        <dbReference type="Proteomes" id="UP000735302"/>
    </source>
</evidence>
<evidence type="ECO:0000256" key="1">
    <source>
        <dbReference type="SAM" id="MobiDB-lite"/>
    </source>
</evidence>
<organism evidence="2 3">
    <name type="scientific">Plakobranchus ocellatus</name>
    <dbReference type="NCBI Taxonomy" id="259542"/>
    <lineage>
        <taxon>Eukaryota</taxon>
        <taxon>Metazoa</taxon>
        <taxon>Spiralia</taxon>
        <taxon>Lophotrochozoa</taxon>
        <taxon>Mollusca</taxon>
        <taxon>Gastropoda</taxon>
        <taxon>Heterobranchia</taxon>
        <taxon>Euthyneura</taxon>
        <taxon>Panpulmonata</taxon>
        <taxon>Sacoglossa</taxon>
        <taxon>Placobranchoidea</taxon>
        <taxon>Plakobranchidae</taxon>
        <taxon>Plakobranchus</taxon>
    </lineage>
</organism>
<name>A0AAV4CPI8_9GAST</name>
<sequence>MCRIPPQPIMKSQQLDAFIYIGLPNLFANMRHPEHEHLQMSREKDKVSTVLSATIVLFQYSSESRLGDWLKWTCSFTWSYRTGQNGTRRGQAEIRMTPRQLSETRDQT</sequence>
<keyword evidence="3" id="KW-1185">Reference proteome</keyword>
<comment type="caution">
    <text evidence="2">The sequence shown here is derived from an EMBL/GenBank/DDBJ whole genome shotgun (WGS) entry which is preliminary data.</text>
</comment>
<dbReference type="Proteomes" id="UP000735302">
    <property type="component" value="Unassembled WGS sequence"/>
</dbReference>
<dbReference type="EMBL" id="BLXT01006832">
    <property type="protein sequence ID" value="GFO33775.1"/>
    <property type="molecule type" value="Genomic_DNA"/>
</dbReference>
<gene>
    <name evidence="2" type="ORF">PoB_006028000</name>
</gene>
<accession>A0AAV4CPI8</accession>
<feature type="region of interest" description="Disordered" evidence="1">
    <location>
        <begin position="83"/>
        <end position="108"/>
    </location>
</feature>
<reference evidence="2 3" key="1">
    <citation type="journal article" date="2021" name="Elife">
        <title>Chloroplast acquisition without the gene transfer in kleptoplastic sea slugs, Plakobranchus ocellatus.</title>
        <authorList>
            <person name="Maeda T."/>
            <person name="Takahashi S."/>
            <person name="Yoshida T."/>
            <person name="Shimamura S."/>
            <person name="Takaki Y."/>
            <person name="Nagai Y."/>
            <person name="Toyoda A."/>
            <person name="Suzuki Y."/>
            <person name="Arimoto A."/>
            <person name="Ishii H."/>
            <person name="Satoh N."/>
            <person name="Nishiyama T."/>
            <person name="Hasebe M."/>
            <person name="Maruyama T."/>
            <person name="Minagawa J."/>
            <person name="Obokata J."/>
            <person name="Shigenobu S."/>
        </authorList>
    </citation>
    <scope>NUCLEOTIDE SEQUENCE [LARGE SCALE GENOMIC DNA]</scope>
</reference>
<proteinExistence type="predicted"/>
<protein>
    <submittedName>
        <fullName evidence="2">Uncharacterized protein</fullName>
    </submittedName>
</protein>
<dbReference type="AlphaFoldDB" id="A0AAV4CPI8"/>
<evidence type="ECO:0000313" key="2">
    <source>
        <dbReference type="EMBL" id="GFO33775.1"/>
    </source>
</evidence>